<dbReference type="Pfam" id="PF14176">
    <property type="entry name" value="YxiJ"/>
    <property type="match status" value="1"/>
</dbReference>
<reference evidence="1 2" key="1">
    <citation type="submission" date="2023-02" db="EMBL/GenBank/DDBJ databases">
        <title>Genome sequence of Paenibacillus kyungheensis KACC 18744.</title>
        <authorList>
            <person name="Kim S."/>
            <person name="Heo J."/>
            <person name="Kwon S.-W."/>
        </authorList>
    </citation>
    <scope>NUCLEOTIDE SEQUENCE [LARGE SCALE GENOMIC DNA]</scope>
    <source>
        <strain evidence="1 2">KACC 18744</strain>
    </source>
</reference>
<protein>
    <submittedName>
        <fullName evidence="1">YxiJ family protein</fullName>
    </submittedName>
</protein>
<dbReference type="RefSeq" id="WP_273612582.1">
    <property type="nucleotide sequence ID" value="NZ_CP117416.1"/>
</dbReference>
<proteinExistence type="predicted"/>
<evidence type="ECO:0000313" key="1">
    <source>
        <dbReference type="EMBL" id="WCT54028.1"/>
    </source>
</evidence>
<organism evidence="1 2">
    <name type="scientific">Paenibacillus kyungheensis</name>
    <dbReference type="NCBI Taxonomy" id="1452732"/>
    <lineage>
        <taxon>Bacteria</taxon>
        <taxon>Bacillati</taxon>
        <taxon>Bacillota</taxon>
        <taxon>Bacilli</taxon>
        <taxon>Bacillales</taxon>
        <taxon>Paenibacillaceae</taxon>
        <taxon>Paenibacillus</taxon>
    </lineage>
</organism>
<keyword evidence="2" id="KW-1185">Reference proteome</keyword>
<name>A0AAX3LXN7_9BACL</name>
<dbReference type="InterPro" id="IPR025551">
    <property type="entry name" value="WapI/YxiJ-like"/>
</dbReference>
<dbReference type="EMBL" id="CP117416">
    <property type="protein sequence ID" value="WCT54028.1"/>
    <property type="molecule type" value="Genomic_DNA"/>
</dbReference>
<sequence length="144" mass="17632">MKELLVKLEQIDKYYQNIINADVSSRWTTEILEEFEDEFKRYARNEVINADLSTYTAYIEPTCEYKTIEKKIQDAENRYHMKKWLSKSFFEWFPKYQFLEKYDLSDYPKLNNQLNYMNELRTVALQVIDTYEQSLAEKYRNPKN</sequence>
<dbReference type="Proteomes" id="UP001220509">
    <property type="component" value="Chromosome"/>
</dbReference>
<accession>A0AAX3LXN7</accession>
<dbReference type="KEGG" id="pka:PQ456_12495"/>
<dbReference type="AlphaFoldDB" id="A0AAX3LXN7"/>
<gene>
    <name evidence="1" type="ORF">PQ456_12495</name>
</gene>
<evidence type="ECO:0000313" key="2">
    <source>
        <dbReference type="Proteomes" id="UP001220509"/>
    </source>
</evidence>